<name>A0A6G1E415_9ORYZ</name>
<sequence length="60" mass="6261">MVAACSFFLSVSASPHDTKFVVSVGRSLHGTTGKSAGMPTDFVFVKTVTRCARAAELSPV</sequence>
<dbReference type="AlphaFoldDB" id="A0A6G1E415"/>
<reference evidence="1 2" key="1">
    <citation type="submission" date="2019-11" db="EMBL/GenBank/DDBJ databases">
        <title>Whole genome sequence of Oryza granulata.</title>
        <authorList>
            <person name="Li W."/>
        </authorList>
    </citation>
    <scope>NUCLEOTIDE SEQUENCE [LARGE SCALE GENOMIC DNA]</scope>
    <source>
        <strain evidence="2">cv. Menghai</strain>
        <tissue evidence="1">Leaf</tissue>
    </source>
</reference>
<proteinExistence type="predicted"/>
<dbReference type="EMBL" id="SPHZ02000005">
    <property type="protein sequence ID" value="KAF0919835.1"/>
    <property type="molecule type" value="Genomic_DNA"/>
</dbReference>
<evidence type="ECO:0000313" key="1">
    <source>
        <dbReference type="EMBL" id="KAF0919835.1"/>
    </source>
</evidence>
<evidence type="ECO:0000313" key="2">
    <source>
        <dbReference type="Proteomes" id="UP000479710"/>
    </source>
</evidence>
<protein>
    <submittedName>
        <fullName evidence="1">Uncharacterized protein</fullName>
    </submittedName>
</protein>
<keyword evidence="2" id="KW-1185">Reference proteome</keyword>
<accession>A0A6G1E415</accession>
<comment type="caution">
    <text evidence="1">The sequence shown here is derived from an EMBL/GenBank/DDBJ whole genome shotgun (WGS) entry which is preliminary data.</text>
</comment>
<organism evidence="1 2">
    <name type="scientific">Oryza meyeriana var. granulata</name>
    <dbReference type="NCBI Taxonomy" id="110450"/>
    <lineage>
        <taxon>Eukaryota</taxon>
        <taxon>Viridiplantae</taxon>
        <taxon>Streptophyta</taxon>
        <taxon>Embryophyta</taxon>
        <taxon>Tracheophyta</taxon>
        <taxon>Spermatophyta</taxon>
        <taxon>Magnoliopsida</taxon>
        <taxon>Liliopsida</taxon>
        <taxon>Poales</taxon>
        <taxon>Poaceae</taxon>
        <taxon>BOP clade</taxon>
        <taxon>Oryzoideae</taxon>
        <taxon>Oryzeae</taxon>
        <taxon>Oryzinae</taxon>
        <taxon>Oryza</taxon>
        <taxon>Oryza meyeriana</taxon>
    </lineage>
</organism>
<gene>
    <name evidence="1" type="ORF">E2562_031691</name>
</gene>
<dbReference type="Proteomes" id="UP000479710">
    <property type="component" value="Unassembled WGS sequence"/>
</dbReference>